<organism evidence="9 10">
    <name type="scientific">Aquincola agrisoli</name>
    <dbReference type="NCBI Taxonomy" id="3119538"/>
    <lineage>
        <taxon>Bacteria</taxon>
        <taxon>Pseudomonadati</taxon>
        <taxon>Pseudomonadota</taxon>
        <taxon>Betaproteobacteria</taxon>
        <taxon>Burkholderiales</taxon>
        <taxon>Sphaerotilaceae</taxon>
        <taxon>Aquincola</taxon>
    </lineage>
</organism>
<dbReference type="Pfam" id="PF00069">
    <property type="entry name" value="Pkinase"/>
    <property type="match status" value="1"/>
</dbReference>
<keyword evidence="1 9" id="KW-0808">Transferase</keyword>
<evidence type="ECO:0000256" key="2">
    <source>
        <dbReference type="ARBA" id="ARBA00022741"/>
    </source>
</evidence>
<dbReference type="EMBL" id="JAZIBG010000058">
    <property type="protein sequence ID" value="MEF7617562.1"/>
    <property type="molecule type" value="Genomic_DNA"/>
</dbReference>
<dbReference type="PANTHER" id="PTHR43289">
    <property type="entry name" value="MITOGEN-ACTIVATED PROTEIN KINASE KINASE KINASE 20-RELATED"/>
    <property type="match status" value="1"/>
</dbReference>
<dbReference type="InterPro" id="IPR000719">
    <property type="entry name" value="Prot_kinase_dom"/>
</dbReference>
<dbReference type="CDD" id="cd14014">
    <property type="entry name" value="STKc_PknB_like"/>
    <property type="match status" value="1"/>
</dbReference>
<dbReference type="InterPro" id="IPR011009">
    <property type="entry name" value="Kinase-like_dom_sf"/>
</dbReference>
<keyword evidence="7" id="KW-0472">Membrane</keyword>
<evidence type="ECO:0000313" key="10">
    <source>
        <dbReference type="Proteomes" id="UP001336250"/>
    </source>
</evidence>
<dbReference type="PANTHER" id="PTHR43289:SF34">
    <property type="entry name" value="SERINE_THREONINE-PROTEIN KINASE YBDM-RELATED"/>
    <property type="match status" value="1"/>
</dbReference>
<proteinExistence type="predicted"/>
<dbReference type="EC" id="2.7.11.1" evidence="9"/>
<evidence type="ECO:0000256" key="5">
    <source>
        <dbReference type="PROSITE-ProRule" id="PRU10141"/>
    </source>
</evidence>
<dbReference type="Gene3D" id="1.10.510.10">
    <property type="entry name" value="Transferase(Phosphotransferase) domain 1"/>
    <property type="match status" value="1"/>
</dbReference>
<dbReference type="InterPro" id="IPR017441">
    <property type="entry name" value="Protein_kinase_ATP_BS"/>
</dbReference>
<feature type="transmembrane region" description="Helical" evidence="7">
    <location>
        <begin position="364"/>
        <end position="385"/>
    </location>
</feature>
<dbReference type="GO" id="GO:0004713">
    <property type="term" value="F:protein tyrosine kinase activity"/>
    <property type="evidence" value="ECO:0007669"/>
    <property type="project" value="InterPro"/>
</dbReference>
<dbReference type="AlphaFoldDB" id="A0AAW9QPE4"/>
<dbReference type="SMART" id="SM00219">
    <property type="entry name" value="TyrKc"/>
    <property type="match status" value="1"/>
</dbReference>
<evidence type="ECO:0000313" key="9">
    <source>
        <dbReference type="EMBL" id="MEF7617562.1"/>
    </source>
</evidence>
<feature type="region of interest" description="Disordered" evidence="6">
    <location>
        <begin position="329"/>
        <end position="355"/>
    </location>
</feature>
<dbReference type="SUPFAM" id="SSF56112">
    <property type="entry name" value="Protein kinase-like (PK-like)"/>
    <property type="match status" value="1"/>
</dbReference>
<keyword evidence="4 5" id="KW-0067">ATP-binding</keyword>
<dbReference type="PROSITE" id="PS00107">
    <property type="entry name" value="PROTEIN_KINASE_ATP"/>
    <property type="match status" value="1"/>
</dbReference>
<dbReference type="GO" id="GO:0005524">
    <property type="term" value="F:ATP binding"/>
    <property type="evidence" value="ECO:0007669"/>
    <property type="project" value="UniProtKB-UniRule"/>
</dbReference>
<protein>
    <submittedName>
        <fullName evidence="9">Serine/threonine-protein kinase</fullName>
        <ecNumber evidence="9">2.7.11.1</ecNumber>
    </submittedName>
</protein>
<dbReference type="PROSITE" id="PS50011">
    <property type="entry name" value="PROTEIN_KINASE_DOM"/>
    <property type="match status" value="1"/>
</dbReference>
<evidence type="ECO:0000256" key="6">
    <source>
        <dbReference type="SAM" id="MobiDB-lite"/>
    </source>
</evidence>
<gene>
    <name evidence="9" type="ORF">V4F39_26870</name>
</gene>
<name>A0AAW9QPE4_9BURK</name>
<dbReference type="InterPro" id="IPR008266">
    <property type="entry name" value="Tyr_kinase_AS"/>
</dbReference>
<feature type="compositionally biased region" description="Low complexity" evidence="6">
    <location>
        <begin position="329"/>
        <end position="339"/>
    </location>
</feature>
<keyword evidence="3 9" id="KW-0418">Kinase</keyword>
<evidence type="ECO:0000256" key="3">
    <source>
        <dbReference type="ARBA" id="ARBA00022777"/>
    </source>
</evidence>
<keyword evidence="2 5" id="KW-0547">Nucleotide-binding</keyword>
<evidence type="ECO:0000256" key="4">
    <source>
        <dbReference type="ARBA" id="ARBA00022840"/>
    </source>
</evidence>
<evidence type="ECO:0000259" key="8">
    <source>
        <dbReference type="PROSITE" id="PS50011"/>
    </source>
</evidence>
<keyword evidence="7" id="KW-0812">Transmembrane</keyword>
<reference evidence="9 10" key="1">
    <citation type="submission" date="2024-02" db="EMBL/GenBank/DDBJ databases">
        <title>Genome sequence of Aquincola sp. MAHUQ-54.</title>
        <authorList>
            <person name="Huq M.A."/>
        </authorList>
    </citation>
    <scope>NUCLEOTIDE SEQUENCE [LARGE SCALE GENOMIC DNA]</scope>
    <source>
        <strain evidence="9 10">MAHUQ-54</strain>
    </source>
</reference>
<keyword evidence="10" id="KW-1185">Reference proteome</keyword>
<keyword evidence="7" id="KW-1133">Transmembrane helix</keyword>
<dbReference type="InterPro" id="IPR020635">
    <property type="entry name" value="Tyr_kinase_cat_dom"/>
</dbReference>
<dbReference type="PROSITE" id="PS00109">
    <property type="entry name" value="PROTEIN_KINASE_TYR"/>
    <property type="match status" value="1"/>
</dbReference>
<evidence type="ECO:0000256" key="1">
    <source>
        <dbReference type="ARBA" id="ARBA00022679"/>
    </source>
</evidence>
<dbReference type="Proteomes" id="UP001336250">
    <property type="component" value="Unassembled WGS sequence"/>
</dbReference>
<dbReference type="GO" id="GO:0004674">
    <property type="term" value="F:protein serine/threonine kinase activity"/>
    <property type="evidence" value="ECO:0007669"/>
    <property type="project" value="UniProtKB-EC"/>
</dbReference>
<comment type="caution">
    <text evidence="9">The sequence shown here is derived from an EMBL/GenBank/DDBJ whole genome shotgun (WGS) entry which is preliminary data.</text>
</comment>
<dbReference type="RefSeq" id="WP_332293324.1">
    <property type="nucleotide sequence ID" value="NZ_JAZIBG010000058.1"/>
</dbReference>
<feature type="binding site" evidence="5">
    <location>
        <position position="62"/>
    </location>
    <ligand>
        <name>ATP</name>
        <dbReference type="ChEBI" id="CHEBI:30616"/>
    </ligand>
</feature>
<evidence type="ECO:0000256" key="7">
    <source>
        <dbReference type="SAM" id="Phobius"/>
    </source>
</evidence>
<feature type="domain" description="Protein kinase" evidence="8">
    <location>
        <begin position="33"/>
        <end position="319"/>
    </location>
</feature>
<accession>A0AAW9QPE4</accession>
<sequence length="386" mass="41620">MPTDASPPDDRTQLIPRRDIDAALPVGHLLQELRIEGVIGTGGYSIVYRVRDLQLGRLLAVKEYMPATIAQRDANGVVHARSARHLPTFRHGLRSFFDEARLLASFDHPALVKVQRVWADNGTAYMQMPLLEGTTLHEVLRRAKVPPGEPWLRRLATELTDALGVLHAQQCLHRDVAPDNILLLHGPDAGPLTEQPPRPMLLDFGSARRVIGDATQALTALLKTGYSPIEQYEGEASSRQGPWTDVYALSAVLYASIALRSPPSAVARAVRDEMPPAATLGAGRYGPELLEAIDAGLAVRPEDRPPSMAALRERLTASFPKTIMVPRRPAAAREASAAPPARPHPPAAAAAAPRQASRGWQRPMLAAAIAAAALAGVAFAALRWLG</sequence>